<dbReference type="AlphaFoldDB" id="A0A1I8IU74"/>
<protein>
    <submittedName>
        <fullName evidence="3 4">NTR domain-containing protein</fullName>
    </submittedName>
</protein>
<feature type="chain" id="PRO_5011395187" evidence="1">
    <location>
        <begin position="24"/>
        <end position="62"/>
    </location>
</feature>
<dbReference type="WBParaSite" id="maker-uti_cns_0003258-snap-gene-0.4-mRNA-1">
    <property type="protein sequence ID" value="maker-uti_cns_0003258-snap-gene-0.4-mRNA-1"/>
    <property type="gene ID" value="maker-uti_cns_0003258-snap-gene-0.4"/>
</dbReference>
<organism evidence="2 4">
    <name type="scientific">Macrostomum lignano</name>
    <dbReference type="NCBI Taxonomy" id="282301"/>
    <lineage>
        <taxon>Eukaryota</taxon>
        <taxon>Metazoa</taxon>
        <taxon>Spiralia</taxon>
        <taxon>Lophotrochozoa</taxon>
        <taxon>Platyhelminthes</taxon>
        <taxon>Rhabditophora</taxon>
        <taxon>Macrostomorpha</taxon>
        <taxon>Macrostomida</taxon>
        <taxon>Macrostomidae</taxon>
        <taxon>Macrostomum</taxon>
    </lineage>
</organism>
<proteinExistence type="predicted"/>
<feature type="signal peptide" evidence="1">
    <location>
        <begin position="1"/>
        <end position="23"/>
    </location>
</feature>
<evidence type="ECO:0000313" key="2">
    <source>
        <dbReference type="Proteomes" id="UP000095280"/>
    </source>
</evidence>
<sequence length="62" mass="7027">MRMWRFLFIIAALSLVIMSTSVADGCPKRVAIAVLKAPYKIFKKEANKGLFKLADKIHGVRY</sequence>
<evidence type="ECO:0000313" key="4">
    <source>
        <dbReference type="WBParaSite" id="maker-uti_cns_0017259-snap-gene-0.2-mRNA-1"/>
    </source>
</evidence>
<dbReference type="Proteomes" id="UP000095280">
    <property type="component" value="Unplaced"/>
</dbReference>
<keyword evidence="1" id="KW-0732">Signal</keyword>
<accession>A0A1I8IU74</accession>
<keyword evidence="2" id="KW-1185">Reference proteome</keyword>
<reference evidence="3 4" key="1">
    <citation type="submission" date="2016-11" db="UniProtKB">
        <authorList>
            <consortium name="WormBaseParasite"/>
        </authorList>
    </citation>
    <scope>IDENTIFICATION</scope>
</reference>
<dbReference type="WBParaSite" id="maker-uti_cns_0017259-snap-gene-0.2-mRNA-1">
    <property type="protein sequence ID" value="maker-uti_cns_0017259-snap-gene-0.2-mRNA-1"/>
    <property type="gene ID" value="maker-uti_cns_0017259-snap-gene-0.2"/>
</dbReference>
<evidence type="ECO:0000313" key="3">
    <source>
        <dbReference type="WBParaSite" id="maker-uti_cns_0003258-snap-gene-0.4-mRNA-1"/>
    </source>
</evidence>
<name>A0A1I8IU74_9PLAT</name>
<evidence type="ECO:0000256" key="1">
    <source>
        <dbReference type="SAM" id="SignalP"/>
    </source>
</evidence>
<dbReference type="WBParaSite" id="maker-uti_cns_0017411-snap-gene-0.3-mRNA-1">
    <property type="protein sequence ID" value="maker-uti_cns_0017411-snap-gene-0.3-mRNA-1"/>
    <property type="gene ID" value="maker-uti_cns_0017411-snap-gene-0.3"/>
</dbReference>